<keyword evidence="1" id="KW-0732">Signal</keyword>
<dbReference type="InParanoid" id="A0A165E971"/>
<feature type="chain" id="PRO_5007857075" description="Secreted protein" evidence="1">
    <location>
        <begin position="24"/>
        <end position="84"/>
    </location>
</feature>
<dbReference type="Proteomes" id="UP000077266">
    <property type="component" value="Unassembled WGS sequence"/>
</dbReference>
<dbReference type="EMBL" id="KV426158">
    <property type="protein sequence ID" value="KZV86370.1"/>
    <property type="molecule type" value="Genomic_DNA"/>
</dbReference>
<sequence>MVNRSFLHHTVIVLFSAFHAASSVSNAFFSTGASKLPSFLRPRTISAQMAKRRSLGISLPFSLVVASSENSVLGVTYGVPSCQV</sequence>
<feature type="signal peptide" evidence="1">
    <location>
        <begin position="1"/>
        <end position="23"/>
    </location>
</feature>
<organism evidence="2 3">
    <name type="scientific">Exidia glandulosa HHB12029</name>
    <dbReference type="NCBI Taxonomy" id="1314781"/>
    <lineage>
        <taxon>Eukaryota</taxon>
        <taxon>Fungi</taxon>
        <taxon>Dikarya</taxon>
        <taxon>Basidiomycota</taxon>
        <taxon>Agaricomycotina</taxon>
        <taxon>Agaricomycetes</taxon>
        <taxon>Auriculariales</taxon>
        <taxon>Exidiaceae</taxon>
        <taxon>Exidia</taxon>
    </lineage>
</organism>
<keyword evidence="3" id="KW-1185">Reference proteome</keyword>
<evidence type="ECO:0000313" key="3">
    <source>
        <dbReference type="Proteomes" id="UP000077266"/>
    </source>
</evidence>
<gene>
    <name evidence="2" type="ORF">EXIGLDRAFT_226383</name>
</gene>
<protein>
    <recommendedName>
        <fullName evidence="4">Secreted protein</fullName>
    </recommendedName>
</protein>
<dbReference type="AlphaFoldDB" id="A0A165E971"/>
<name>A0A165E971_EXIGL</name>
<evidence type="ECO:0000256" key="1">
    <source>
        <dbReference type="SAM" id="SignalP"/>
    </source>
</evidence>
<reference evidence="2 3" key="1">
    <citation type="journal article" date="2016" name="Mol. Biol. Evol.">
        <title>Comparative Genomics of Early-Diverging Mushroom-Forming Fungi Provides Insights into the Origins of Lignocellulose Decay Capabilities.</title>
        <authorList>
            <person name="Nagy L.G."/>
            <person name="Riley R."/>
            <person name="Tritt A."/>
            <person name="Adam C."/>
            <person name="Daum C."/>
            <person name="Floudas D."/>
            <person name="Sun H."/>
            <person name="Yadav J.S."/>
            <person name="Pangilinan J."/>
            <person name="Larsson K.H."/>
            <person name="Matsuura K."/>
            <person name="Barry K."/>
            <person name="Labutti K."/>
            <person name="Kuo R."/>
            <person name="Ohm R.A."/>
            <person name="Bhattacharya S.S."/>
            <person name="Shirouzu T."/>
            <person name="Yoshinaga Y."/>
            <person name="Martin F.M."/>
            <person name="Grigoriev I.V."/>
            <person name="Hibbett D.S."/>
        </authorList>
    </citation>
    <scope>NUCLEOTIDE SEQUENCE [LARGE SCALE GENOMIC DNA]</scope>
    <source>
        <strain evidence="2 3">HHB12029</strain>
    </source>
</reference>
<accession>A0A165E971</accession>
<evidence type="ECO:0008006" key="4">
    <source>
        <dbReference type="Google" id="ProtNLM"/>
    </source>
</evidence>
<evidence type="ECO:0000313" key="2">
    <source>
        <dbReference type="EMBL" id="KZV86370.1"/>
    </source>
</evidence>
<proteinExistence type="predicted"/>